<evidence type="ECO:0000313" key="8">
    <source>
        <dbReference type="Proteomes" id="UP000219522"/>
    </source>
</evidence>
<proteinExistence type="predicted"/>
<dbReference type="Pfam" id="PF00892">
    <property type="entry name" value="EamA"/>
    <property type="match status" value="2"/>
</dbReference>
<dbReference type="PANTHER" id="PTHR32322:SF9">
    <property type="entry name" value="AMINO-ACID METABOLITE EFFLUX PUMP-RELATED"/>
    <property type="match status" value="1"/>
</dbReference>
<organism evidence="7 8">
    <name type="scientific">Caballeronia arationis</name>
    <dbReference type="NCBI Taxonomy" id="1777142"/>
    <lineage>
        <taxon>Bacteria</taxon>
        <taxon>Pseudomonadati</taxon>
        <taxon>Pseudomonadota</taxon>
        <taxon>Betaproteobacteria</taxon>
        <taxon>Burkholderiales</taxon>
        <taxon>Burkholderiaceae</taxon>
        <taxon>Caballeronia</taxon>
    </lineage>
</organism>
<dbReference type="GO" id="GO:0016020">
    <property type="term" value="C:membrane"/>
    <property type="evidence" value="ECO:0007669"/>
    <property type="project" value="UniProtKB-SubCell"/>
</dbReference>
<feature type="transmembrane region" description="Helical" evidence="5">
    <location>
        <begin position="45"/>
        <end position="65"/>
    </location>
</feature>
<evidence type="ECO:0000256" key="4">
    <source>
        <dbReference type="ARBA" id="ARBA00023136"/>
    </source>
</evidence>
<comment type="subcellular location">
    <subcellularLocation>
        <location evidence="1">Membrane</location>
        <topology evidence="1">Multi-pass membrane protein</topology>
    </subcellularLocation>
</comment>
<dbReference type="InterPro" id="IPR000620">
    <property type="entry name" value="EamA_dom"/>
</dbReference>
<feature type="domain" description="EamA" evidence="6">
    <location>
        <begin position="21"/>
        <end position="152"/>
    </location>
</feature>
<comment type="caution">
    <text evidence="7">The sequence shown here is derived from an EMBL/GenBank/DDBJ whole genome shotgun (WGS) entry which is preliminary data.</text>
</comment>
<name>A0A7Z7ICC8_9BURK</name>
<evidence type="ECO:0000256" key="5">
    <source>
        <dbReference type="SAM" id="Phobius"/>
    </source>
</evidence>
<feature type="transmembrane region" description="Helical" evidence="5">
    <location>
        <begin position="205"/>
        <end position="226"/>
    </location>
</feature>
<dbReference type="AlphaFoldDB" id="A0A7Z7ICC8"/>
<feature type="domain" description="EamA" evidence="6">
    <location>
        <begin position="178"/>
        <end position="306"/>
    </location>
</feature>
<protein>
    <submittedName>
        <fullName evidence="7">Permease of the drug/metabolite transporter (DMT) superfamily</fullName>
    </submittedName>
</protein>
<feature type="transmembrane region" description="Helical" evidence="5">
    <location>
        <begin position="136"/>
        <end position="153"/>
    </location>
</feature>
<feature type="transmembrane region" description="Helical" evidence="5">
    <location>
        <begin position="173"/>
        <end position="193"/>
    </location>
</feature>
<dbReference type="EMBL" id="OCSU01000003">
    <property type="protein sequence ID" value="SOE88113.1"/>
    <property type="molecule type" value="Genomic_DNA"/>
</dbReference>
<keyword evidence="2 5" id="KW-0812">Transmembrane</keyword>
<feature type="transmembrane region" description="Helical" evidence="5">
    <location>
        <begin position="265"/>
        <end position="285"/>
    </location>
</feature>
<gene>
    <name evidence="7" type="ORF">SAMN05446927_6708</name>
</gene>
<reference evidence="7 8" key="1">
    <citation type="submission" date="2017-09" db="EMBL/GenBank/DDBJ databases">
        <authorList>
            <person name="Varghese N."/>
            <person name="Submissions S."/>
        </authorList>
    </citation>
    <scope>NUCLEOTIDE SEQUENCE [LARGE SCALE GENOMIC DNA]</scope>
    <source>
        <strain evidence="7 8">OK806</strain>
    </source>
</reference>
<keyword evidence="3 5" id="KW-1133">Transmembrane helix</keyword>
<keyword evidence="4 5" id="KW-0472">Membrane</keyword>
<feature type="transmembrane region" description="Helical" evidence="5">
    <location>
        <begin position="81"/>
        <end position="101"/>
    </location>
</feature>
<feature type="transmembrane region" description="Helical" evidence="5">
    <location>
        <begin position="107"/>
        <end position="129"/>
    </location>
</feature>
<feature type="transmembrane region" description="Helical" evidence="5">
    <location>
        <begin position="21"/>
        <end position="39"/>
    </location>
</feature>
<evidence type="ECO:0000313" key="7">
    <source>
        <dbReference type="EMBL" id="SOE88113.1"/>
    </source>
</evidence>
<dbReference type="InterPro" id="IPR050638">
    <property type="entry name" value="AA-Vitamin_Transporters"/>
</dbReference>
<evidence type="ECO:0000256" key="2">
    <source>
        <dbReference type="ARBA" id="ARBA00022692"/>
    </source>
</evidence>
<keyword evidence="8" id="KW-1185">Reference proteome</keyword>
<dbReference type="SUPFAM" id="SSF103481">
    <property type="entry name" value="Multidrug resistance efflux transporter EmrE"/>
    <property type="match status" value="2"/>
</dbReference>
<dbReference type="PANTHER" id="PTHR32322">
    <property type="entry name" value="INNER MEMBRANE TRANSPORTER"/>
    <property type="match status" value="1"/>
</dbReference>
<evidence type="ECO:0000259" key="6">
    <source>
        <dbReference type="Pfam" id="PF00892"/>
    </source>
</evidence>
<accession>A0A7Z7ICC8</accession>
<dbReference type="Proteomes" id="UP000219522">
    <property type="component" value="Unassembled WGS sequence"/>
</dbReference>
<feature type="transmembrane region" description="Helical" evidence="5">
    <location>
        <begin position="291"/>
        <end position="310"/>
    </location>
</feature>
<evidence type="ECO:0000256" key="3">
    <source>
        <dbReference type="ARBA" id="ARBA00022989"/>
    </source>
</evidence>
<sequence length="327" mass="34099">MASQSDSTCRHKMNPLNIAQLLVLAALWGGSFLFIRVGVNDFGVAPLMALRVGIGALFLVIMLALRGKAPDAWRTIRSRAWPLFVVGFLNSAAPFCLFAYAELTLSAGVTSVINATTPLWGAVVAYLWLKDRLSGLRVAGLVIGFAGVLALVWDQVATPHGAGAAPVSPATTALATAAALGAALLYGVAASYTKKHLMGVDSLTVAAGTMLCATLLLLPFAVYWWPAATVSVESWGAVAALGVACTGIAYMLFYRLIAVVGPARAITVTFVIPIFGILWGAIFLSEHVSAGMIRACAIILVGTALATGVVKRIPLFGPRRASACAKQ</sequence>
<dbReference type="InterPro" id="IPR037185">
    <property type="entry name" value="EmrE-like"/>
</dbReference>
<feature type="transmembrane region" description="Helical" evidence="5">
    <location>
        <begin position="232"/>
        <end position="253"/>
    </location>
</feature>
<evidence type="ECO:0000256" key="1">
    <source>
        <dbReference type="ARBA" id="ARBA00004141"/>
    </source>
</evidence>